<sequence length="172" mass="19769">MDLHLNTTHMWALVIGLVIGLAFFLLALRAYWSVSREFRRYKKMLGDKMELEHRQLNELSKEREKFLKENENLRLQVARLNDRTDNKVQREMEIYARAEKQMNISAPGFAPAWEIAKSQALTQLETEERGNSFPQRMFRKLVGGNATALPAEAAATATAKNGHAQSYDQQDS</sequence>
<evidence type="ECO:0000256" key="1">
    <source>
        <dbReference type="SAM" id="Coils"/>
    </source>
</evidence>
<dbReference type="RefSeq" id="WP_138086528.1">
    <property type="nucleotide sequence ID" value="NZ_VAUV01000008.1"/>
</dbReference>
<keyword evidence="2" id="KW-1133">Transmembrane helix</keyword>
<protein>
    <submittedName>
        <fullName evidence="3">Uncharacterized protein</fullName>
    </submittedName>
</protein>
<keyword evidence="1" id="KW-0175">Coiled coil</keyword>
<comment type="caution">
    <text evidence="3">The sequence shown here is derived from an EMBL/GenBank/DDBJ whole genome shotgun (WGS) entry which is preliminary data.</text>
</comment>
<dbReference type="OrthoDB" id="192198at2"/>
<keyword evidence="2" id="KW-0812">Transmembrane</keyword>
<evidence type="ECO:0000256" key="2">
    <source>
        <dbReference type="SAM" id="Phobius"/>
    </source>
</evidence>
<reference evidence="3 4" key="1">
    <citation type="submission" date="2019-05" db="EMBL/GenBank/DDBJ databases">
        <title>Verrucobacter flavum gen. nov., sp. nov. a new member of the family Verrucomicrobiaceae.</title>
        <authorList>
            <person name="Szuroczki S."/>
            <person name="Abbaszade G."/>
            <person name="Szabo A."/>
            <person name="Felfoldi T."/>
            <person name="Schumann P."/>
            <person name="Boka K."/>
            <person name="Keki Z."/>
            <person name="Toumi M."/>
            <person name="Toth E."/>
        </authorList>
    </citation>
    <scope>NUCLEOTIDE SEQUENCE [LARGE SCALE GENOMIC DNA]</scope>
    <source>
        <strain evidence="3 4">MG-N-17</strain>
    </source>
</reference>
<dbReference type="EMBL" id="VAUV01000008">
    <property type="protein sequence ID" value="TLD70472.1"/>
    <property type="molecule type" value="Genomic_DNA"/>
</dbReference>
<dbReference type="AlphaFoldDB" id="A0A5R8KDU2"/>
<gene>
    <name evidence="3" type="ORF">FEM03_12140</name>
</gene>
<keyword evidence="4" id="KW-1185">Reference proteome</keyword>
<evidence type="ECO:0000313" key="4">
    <source>
        <dbReference type="Proteomes" id="UP000306196"/>
    </source>
</evidence>
<keyword evidence="2" id="KW-0472">Membrane</keyword>
<proteinExistence type="predicted"/>
<dbReference type="Proteomes" id="UP000306196">
    <property type="component" value="Unassembled WGS sequence"/>
</dbReference>
<feature type="transmembrane region" description="Helical" evidence="2">
    <location>
        <begin position="12"/>
        <end position="32"/>
    </location>
</feature>
<name>A0A5R8KDU2_9BACT</name>
<evidence type="ECO:0000313" key="3">
    <source>
        <dbReference type="EMBL" id="TLD70472.1"/>
    </source>
</evidence>
<accession>A0A5R8KDU2</accession>
<feature type="coiled-coil region" evidence="1">
    <location>
        <begin position="49"/>
        <end position="101"/>
    </location>
</feature>
<organism evidence="3 4">
    <name type="scientific">Phragmitibacter flavus</name>
    <dbReference type="NCBI Taxonomy" id="2576071"/>
    <lineage>
        <taxon>Bacteria</taxon>
        <taxon>Pseudomonadati</taxon>
        <taxon>Verrucomicrobiota</taxon>
        <taxon>Verrucomicrobiia</taxon>
        <taxon>Verrucomicrobiales</taxon>
        <taxon>Verrucomicrobiaceae</taxon>
        <taxon>Phragmitibacter</taxon>
    </lineage>
</organism>